<evidence type="ECO:0000313" key="8">
    <source>
        <dbReference type="EMBL" id="CAE8708242.1"/>
    </source>
</evidence>
<keyword evidence="3 7" id="KW-0812">Transmembrane</keyword>
<feature type="transmembrane region" description="Helical" evidence="7">
    <location>
        <begin position="110"/>
        <end position="131"/>
    </location>
</feature>
<dbReference type="InterPro" id="IPR023591">
    <property type="entry name" value="Ribosomal_uS2_flav_dom_sf"/>
</dbReference>
<keyword evidence="5 7" id="KW-0472">Membrane</keyword>
<feature type="transmembrane region" description="Helical" evidence="7">
    <location>
        <begin position="38"/>
        <end position="57"/>
    </location>
</feature>
<evidence type="ECO:0000256" key="4">
    <source>
        <dbReference type="ARBA" id="ARBA00022989"/>
    </source>
</evidence>
<dbReference type="GO" id="GO:0003735">
    <property type="term" value="F:structural constituent of ribosome"/>
    <property type="evidence" value="ECO:0007669"/>
    <property type="project" value="InterPro"/>
</dbReference>
<organism evidence="8 9">
    <name type="scientific">Polarella glacialis</name>
    <name type="common">Dinoflagellate</name>
    <dbReference type="NCBI Taxonomy" id="89957"/>
    <lineage>
        <taxon>Eukaryota</taxon>
        <taxon>Sar</taxon>
        <taxon>Alveolata</taxon>
        <taxon>Dinophyceae</taxon>
        <taxon>Suessiales</taxon>
        <taxon>Suessiaceae</taxon>
        <taxon>Polarella</taxon>
    </lineage>
</organism>
<dbReference type="GO" id="GO:0015165">
    <property type="term" value="F:pyrimidine nucleotide-sugar transmembrane transporter activity"/>
    <property type="evidence" value="ECO:0007669"/>
    <property type="project" value="InterPro"/>
</dbReference>
<dbReference type="Pfam" id="PF04142">
    <property type="entry name" value="Nuc_sug_transp"/>
    <property type="match status" value="1"/>
</dbReference>
<dbReference type="GO" id="GO:0000139">
    <property type="term" value="C:Golgi membrane"/>
    <property type="evidence" value="ECO:0007669"/>
    <property type="project" value="InterPro"/>
</dbReference>
<dbReference type="AlphaFoldDB" id="A0A813KTY3"/>
<accession>A0A813KTY3</accession>
<dbReference type="GO" id="GO:0005763">
    <property type="term" value="C:mitochondrial small ribosomal subunit"/>
    <property type="evidence" value="ECO:0007669"/>
    <property type="project" value="TreeGrafter"/>
</dbReference>
<dbReference type="Gene3D" id="1.10.287.610">
    <property type="entry name" value="Helix hairpin bin"/>
    <property type="match status" value="1"/>
</dbReference>
<name>A0A813KTY3_POLGL</name>
<evidence type="ECO:0000256" key="5">
    <source>
        <dbReference type="ARBA" id="ARBA00023136"/>
    </source>
</evidence>
<dbReference type="InterPro" id="IPR007271">
    <property type="entry name" value="Nuc_sug_transpt"/>
</dbReference>
<evidence type="ECO:0000256" key="6">
    <source>
        <dbReference type="SAM" id="MobiDB-lite"/>
    </source>
</evidence>
<feature type="transmembrane region" description="Helical" evidence="7">
    <location>
        <begin position="12"/>
        <end position="31"/>
    </location>
</feature>
<evidence type="ECO:0008006" key="10">
    <source>
        <dbReference type="Google" id="ProtNLM"/>
    </source>
</evidence>
<protein>
    <recommendedName>
        <fullName evidence="10">30S ribosomal protein S2, chloroplastic</fullName>
    </recommendedName>
</protein>
<dbReference type="CDD" id="cd01425">
    <property type="entry name" value="RPS2"/>
    <property type="match status" value="1"/>
</dbReference>
<dbReference type="HAMAP" id="MF_00291_B">
    <property type="entry name" value="Ribosomal_uS2_B"/>
    <property type="match status" value="1"/>
</dbReference>
<dbReference type="GO" id="GO:0006412">
    <property type="term" value="P:translation"/>
    <property type="evidence" value="ECO:0007669"/>
    <property type="project" value="InterPro"/>
</dbReference>
<evidence type="ECO:0000256" key="2">
    <source>
        <dbReference type="ARBA" id="ARBA00006242"/>
    </source>
</evidence>
<dbReference type="Pfam" id="PF00318">
    <property type="entry name" value="Ribosomal_S2"/>
    <property type="match status" value="1"/>
</dbReference>
<sequence length="795" mass="86550">TYPAVRGFGASQFYLLAQLRVAIIAVVVRLRSGVRQPLYVWLSLVQLVAGMVVLVWYKATSVATDAGCGRAAEAALRASGVVSPLSSLHVSRTGGSVEVEVSQAEDLDSLLGAIICMFGVIVTSAFGTVYLERQLKASSKDPLFIQLHQLNAVGVTGAILVALQTGVQDVHTDSAAVGGELMSAAGHAIESDLQVFFPFKVLLSVSCVVARGALNGTILKQLDALTKGLIDVTAIVLCTVIQVWAQGKATDGTTVGLQMLILLSVLGFAVERLTEIFLKGLFKVIIRELAHSEAAGAAVTLRSVTGRAGVSSQRFSTPLPGVPVLSAEAESSAASSAPFGAIGALAVLSVLAARRALSRGRNASRTSSRVTMWMRKLNNPFKPAAKGQKPMINRACTRDIIKDNIEGYIRKHRTLDSMEDIVKKQLHGRMQFQFASEHFTDATPLMPEGGRVPRGKDGGNGHNMDNAFYVRKYLEPARFKKLSITGWEMPENFTKSVTLQELVAAGVQYGHKSSAWSPKMMKYLYADSDGSHIFDLVQTAAGLNRACYYVMEAAAKGATFLMVGTKEQARPIVRAAAERTGAHFCDLRYVGGLLTNFETVRASIGLMFKLREDKAQGAWSVLSDDQKFRFQCKLNRLTKKYQGVEQMTSLPDLVIFIDEVKERHLINECTSRGIPTIGLIDSNSDPTFIDLPIPGNASGSRSIDLVISKLTDAIKVGQGLAAGKQLGDAQDAPKEWDPWVFSRDRLRTMRRRSKRQPWHKAIYGGYEQWKKANPFGYIPSMSPFTTDFQWQQPAL</sequence>
<keyword evidence="4 7" id="KW-1133">Transmembrane helix</keyword>
<proteinExistence type="inferred from homology"/>
<comment type="similarity">
    <text evidence="2">Belongs to the universal ribosomal protein uS2 family.</text>
</comment>
<dbReference type="PRINTS" id="PR00395">
    <property type="entry name" value="RIBOSOMALS2"/>
</dbReference>
<dbReference type="PANTHER" id="PTHR12534:SF0">
    <property type="entry name" value="SMALL RIBOSOMAL SUBUNIT PROTEIN US2M"/>
    <property type="match status" value="1"/>
</dbReference>
<evidence type="ECO:0000256" key="3">
    <source>
        <dbReference type="ARBA" id="ARBA00022692"/>
    </source>
</evidence>
<feature type="non-terminal residue" evidence="8">
    <location>
        <position position="795"/>
    </location>
</feature>
<dbReference type="InterPro" id="IPR005706">
    <property type="entry name" value="Ribosomal_uS2_bac/mit/plastid"/>
</dbReference>
<gene>
    <name evidence="8" type="ORF">PGLA2088_LOCUS34859</name>
</gene>
<dbReference type="Proteomes" id="UP000626109">
    <property type="component" value="Unassembled WGS sequence"/>
</dbReference>
<dbReference type="NCBIfam" id="TIGR01011">
    <property type="entry name" value="rpsB_bact"/>
    <property type="match status" value="1"/>
</dbReference>
<evidence type="ECO:0000256" key="7">
    <source>
        <dbReference type="SAM" id="Phobius"/>
    </source>
</evidence>
<dbReference type="Gene3D" id="3.40.50.10490">
    <property type="entry name" value="Glucose-6-phosphate isomerase like protein, domain 1"/>
    <property type="match status" value="1"/>
</dbReference>
<dbReference type="InterPro" id="IPR001865">
    <property type="entry name" value="Ribosomal_uS2"/>
</dbReference>
<comment type="subcellular location">
    <subcellularLocation>
        <location evidence="1">Membrane</location>
        <topology evidence="1">Multi-pass membrane protein</topology>
    </subcellularLocation>
</comment>
<reference evidence="8" key="1">
    <citation type="submission" date="2021-02" db="EMBL/GenBank/DDBJ databases">
        <authorList>
            <person name="Dougan E. K."/>
            <person name="Rhodes N."/>
            <person name="Thang M."/>
            <person name="Chan C."/>
        </authorList>
    </citation>
    <scope>NUCLEOTIDE SEQUENCE</scope>
</reference>
<dbReference type="EMBL" id="CAJNNW010031621">
    <property type="protein sequence ID" value="CAE8708242.1"/>
    <property type="molecule type" value="Genomic_DNA"/>
</dbReference>
<evidence type="ECO:0000313" key="9">
    <source>
        <dbReference type="Proteomes" id="UP000626109"/>
    </source>
</evidence>
<dbReference type="SUPFAM" id="SSF52313">
    <property type="entry name" value="Ribosomal protein S2"/>
    <property type="match status" value="1"/>
</dbReference>
<dbReference type="PANTHER" id="PTHR12534">
    <property type="entry name" value="30S RIBOSOMAL PROTEIN S2 PROKARYOTIC AND ORGANELLAR"/>
    <property type="match status" value="1"/>
</dbReference>
<evidence type="ECO:0000256" key="1">
    <source>
        <dbReference type="ARBA" id="ARBA00004141"/>
    </source>
</evidence>
<comment type="caution">
    <text evidence="8">The sequence shown here is derived from an EMBL/GenBank/DDBJ whole genome shotgun (WGS) entry which is preliminary data.</text>
</comment>
<feature type="region of interest" description="Disordered" evidence="6">
    <location>
        <begin position="442"/>
        <end position="461"/>
    </location>
</feature>